<evidence type="ECO:0000313" key="3">
    <source>
        <dbReference type="Proteomes" id="UP000185744"/>
    </source>
</evidence>
<dbReference type="InterPro" id="IPR007197">
    <property type="entry name" value="rSAM"/>
</dbReference>
<dbReference type="InterPro" id="IPR006638">
    <property type="entry name" value="Elp3/MiaA/NifB-like_rSAM"/>
</dbReference>
<dbReference type="PANTHER" id="PTHR43324:SF1">
    <property type="entry name" value="RADICAL SAM CORE DOMAIN-CONTAINING PROTEIN"/>
    <property type="match status" value="1"/>
</dbReference>
<keyword evidence="3" id="KW-1185">Reference proteome</keyword>
<sequence>MTIKWKDKKNRRDLDVLILDGYVDEPSVLGVPPYISPAPRLLVGAAIDLGLNWEYMTVDEYREHGLIDAETLLVHGGVTVPGKYLMGSPLNEKEAERIASETNECYIGGPLARYSEIKGYDDYIKKDLSYYLYTLFEREEAVDGWIPEEKLEKWLIKGSQVIKRHPNYPDPLIAEISLYRGCPRYFVGGCSFCSEPRYGKPKFREQKKVSNEIKRLYENGLRYFRIGGQSCTISYKARNIGIEEKPKPQPKEIKKLFELIWKKAPDIEVLHLDNANPAVISEYPDLSMEILDDLVFYTTPGNILALGLESADPEVIEKNNLNSSTEDVMRSIELINKAGREKGVNGLPKLLPGLNFLCGLKGETKKTYQKNFDFLKEMIKRDLLVRRINIRKVLSHQRNFEMKYEKKFQEFKEKVRDKIDQPMLKEILPKFTVLKKVYMEKKEGKKTFGRQIGSYPLLVGVPYNLKKGSYYDIAITSWGYRSVTGVEYPFPINKSNYAKIKKLPYIGDKKAAKIFRKKPIDKKELFSILGKNKKTEKLSTIINF</sequence>
<name>A0A1Q6DUB8_METT1</name>
<dbReference type="Gene3D" id="3.80.30.20">
    <property type="entry name" value="tm_1862 like domain"/>
    <property type="match status" value="1"/>
</dbReference>
<dbReference type="GO" id="GO:0051536">
    <property type="term" value="F:iron-sulfur cluster binding"/>
    <property type="evidence" value="ECO:0007669"/>
    <property type="project" value="InterPro"/>
</dbReference>
<dbReference type="GO" id="GO:0003824">
    <property type="term" value="F:catalytic activity"/>
    <property type="evidence" value="ECO:0007669"/>
    <property type="project" value="InterPro"/>
</dbReference>
<dbReference type="PROSITE" id="PS51918">
    <property type="entry name" value="RADICAL_SAM"/>
    <property type="match status" value="1"/>
</dbReference>
<evidence type="ECO:0000259" key="1">
    <source>
        <dbReference type="PROSITE" id="PS51918"/>
    </source>
</evidence>
<dbReference type="EMBL" id="MSDW01000001">
    <property type="protein sequence ID" value="OKY77928.1"/>
    <property type="molecule type" value="Genomic_DNA"/>
</dbReference>
<dbReference type="SFLD" id="SFLDS00029">
    <property type="entry name" value="Radical_SAM"/>
    <property type="match status" value="1"/>
</dbReference>
<dbReference type="SMART" id="SM00729">
    <property type="entry name" value="Elp3"/>
    <property type="match status" value="1"/>
</dbReference>
<organism evidence="2 3">
    <name type="scientific">Methanohalarchaeum thermophilum</name>
    <dbReference type="NCBI Taxonomy" id="1903181"/>
    <lineage>
        <taxon>Archaea</taxon>
        <taxon>Methanobacteriati</taxon>
        <taxon>Methanobacteriota</taxon>
        <taxon>Methanonatronarchaeia</taxon>
        <taxon>Methanonatronarchaeales</taxon>
        <taxon>Methanonatronarchaeaceae</taxon>
        <taxon>Candidatus Methanohalarchaeum</taxon>
    </lineage>
</organism>
<dbReference type="SFLD" id="SFLDG01082">
    <property type="entry name" value="B12-binding_domain_containing"/>
    <property type="match status" value="1"/>
</dbReference>
<accession>A0A1Q6DUB8</accession>
<dbReference type="AlphaFoldDB" id="A0A1Q6DUB8"/>
<dbReference type="InterPro" id="IPR023404">
    <property type="entry name" value="rSAM_horseshoe"/>
</dbReference>
<reference evidence="2" key="1">
    <citation type="submission" date="2016-12" db="EMBL/GenBank/DDBJ databases">
        <title>Discovery of methanogenic haloarchaea.</title>
        <authorList>
            <person name="Sorokin D.Y."/>
            <person name="Makarova K.S."/>
            <person name="Abbas B."/>
            <person name="Ferrer M."/>
            <person name="Golyshin P.N."/>
        </authorList>
    </citation>
    <scope>NUCLEOTIDE SEQUENCE [LARGE SCALE GENOMIC DNA]</scope>
    <source>
        <strain evidence="2">HMET1</strain>
    </source>
</reference>
<dbReference type="SUPFAM" id="SSF102114">
    <property type="entry name" value="Radical SAM enzymes"/>
    <property type="match status" value="1"/>
</dbReference>
<dbReference type="PANTHER" id="PTHR43324">
    <property type="match status" value="1"/>
</dbReference>
<evidence type="ECO:0000313" key="2">
    <source>
        <dbReference type="EMBL" id="OKY77928.1"/>
    </source>
</evidence>
<feature type="domain" description="Radical SAM core" evidence="1">
    <location>
        <begin position="168"/>
        <end position="430"/>
    </location>
</feature>
<gene>
    <name evidence="2" type="ORF">BTN85_0405</name>
</gene>
<dbReference type="InterPro" id="IPR058240">
    <property type="entry name" value="rSAM_sf"/>
</dbReference>
<comment type="caution">
    <text evidence="2">The sequence shown here is derived from an EMBL/GenBank/DDBJ whole genome shotgun (WGS) entry which is preliminary data.</text>
</comment>
<proteinExistence type="predicted"/>
<dbReference type="InParanoid" id="A0A1Q6DUB8"/>
<dbReference type="STRING" id="1903181.BTN85_0405"/>
<dbReference type="Proteomes" id="UP000185744">
    <property type="component" value="Unassembled WGS sequence"/>
</dbReference>
<dbReference type="Pfam" id="PF04055">
    <property type="entry name" value="Radical_SAM"/>
    <property type="match status" value="1"/>
</dbReference>
<dbReference type="CDD" id="cd01335">
    <property type="entry name" value="Radical_SAM"/>
    <property type="match status" value="1"/>
</dbReference>
<protein>
    <submittedName>
        <fullName evidence="2">Radical SAM superfamily enzyme</fullName>
    </submittedName>
</protein>